<evidence type="ECO:0000313" key="3">
    <source>
        <dbReference type="Proteomes" id="UP000250266"/>
    </source>
</evidence>
<dbReference type="AlphaFoldDB" id="A0A8E2JBZ5"/>
<protein>
    <recommendedName>
        <fullName evidence="4">Apple domain-containing protein</fullName>
    </recommendedName>
</protein>
<feature type="signal peptide" evidence="1">
    <location>
        <begin position="1"/>
        <end position="21"/>
    </location>
</feature>
<evidence type="ECO:0000256" key="1">
    <source>
        <dbReference type="SAM" id="SignalP"/>
    </source>
</evidence>
<dbReference type="EMBL" id="KV745161">
    <property type="protein sequence ID" value="OCK77015.1"/>
    <property type="molecule type" value="Genomic_DNA"/>
</dbReference>
<keyword evidence="3" id="KW-1185">Reference proteome</keyword>
<keyword evidence="1" id="KW-0732">Signal</keyword>
<dbReference type="OrthoDB" id="10619700at2759"/>
<sequence length="331" mass="34868">MFFNLALIVVSLFCVFSQTSALPEDELAPRDLVHEVVVLLELLHASAFCSSFAPQPTVVVTNTVQTSQTVTTSPTSTLVVIASNTASTTTTVIVTQTIVVLVSNTVTVTQTNTATTTSTATSTSTTSTPTTITTNVVVNPPAKLAKRSKPSDNVISSACHSYIPAPTTSTTLTYTSTFTDTAVQTQTTTSSVTSATTTLTTTLSQSITVSSTATTSVTTTLSTTQISMITTTTVTTLPIPTTTTHTYSIVTAGTGCGDIVYYNYLQDNVVTEQQCLDFCDSQSGCQSVMLQCSASEPCECTINSGPYANGDLQCGLPSQYYGEFTWYNKIS</sequence>
<evidence type="ECO:0008006" key="4">
    <source>
        <dbReference type="Google" id="ProtNLM"/>
    </source>
</evidence>
<accession>A0A8E2JBZ5</accession>
<name>A0A8E2JBZ5_9PEZI</name>
<gene>
    <name evidence="2" type="ORF">K432DRAFT_407675</name>
</gene>
<feature type="chain" id="PRO_5034291176" description="Apple domain-containing protein" evidence="1">
    <location>
        <begin position="22"/>
        <end position="331"/>
    </location>
</feature>
<evidence type="ECO:0000313" key="2">
    <source>
        <dbReference type="EMBL" id="OCK77015.1"/>
    </source>
</evidence>
<proteinExistence type="predicted"/>
<dbReference type="Proteomes" id="UP000250266">
    <property type="component" value="Unassembled WGS sequence"/>
</dbReference>
<organism evidence="2 3">
    <name type="scientific">Lepidopterella palustris CBS 459.81</name>
    <dbReference type="NCBI Taxonomy" id="1314670"/>
    <lineage>
        <taxon>Eukaryota</taxon>
        <taxon>Fungi</taxon>
        <taxon>Dikarya</taxon>
        <taxon>Ascomycota</taxon>
        <taxon>Pezizomycotina</taxon>
        <taxon>Dothideomycetes</taxon>
        <taxon>Pleosporomycetidae</taxon>
        <taxon>Mytilinidiales</taxon>
        <taxon>Argynnaceae</taxon>
        <taxon>Lepidopterella</taxon>
    </lineage>
</organism>
<reference evidence="2 3" key="1">
    <citation type="journal article" date="2016" name="Nat. Commun.">
        <title>Ectomycorrhizal ecology is imprinted in the genome of the dominant symbiotic fungus Cenococcum geophilum.</title>
        <authorList>
            <consortium name="DOE Joint Genome Institute"/>
            <person name="Peter M."/>
            <person name="Kohler A."/>
            <person name="Ohm R.A."/>
            <person name="Kuo A."/>
            <person name="Krutzmann J."/>
            <person name="Morin E."/>
            <person name="Arend M."/>
            <person name="Barry K.W."/>
            <person name="Binder M."/>
            <person name="Choi C."/>
            <person name="Clum A."/>
            <person name="Copeland A."/>
            <person name="Grisel N."/>
            <person name="Haridas S."/>
            <person name="Kipfer T."/>
            <person name="LaButti K."/>
            <person name="Lindquist E."/>
            <person name="Lipzen A."/>
            <person name="Maire R."/>
            <person name="Meier B."/>
            <person name="Mihaltcheva S."/>
            <person name="Molinier V."/>
            <person name="Murat C."/>
            <person name="Poggeler S."/>
            <person name="Quandt C.A."/>
            <person name="Sperisen C."/>
            <person name="Tritt A."/>
            <person name="Tisserant E."/>
            <person name="Crous P.W."/>
            <person name="Henrissat B."/>
            <person name="Nehls U."/>
            <person name="Egli S."/>
            <person name="Spatafora J.W."/>
            <person name="Grigoriev I.V."/>
            <person name="Martin F.M."/>
        </authorList>
    </citation>
    <scope>NUCLEOTIDE SEQUENCE [LARGE SCALE GENOMIC DNA]</scope>
    <source>
        <strain evidence="2 3">CBS 459.81</strain>
    </source>
</reference>